<dbReference type="Proteomes" id="UP000309215">
    <property type="component" value="Unassembled WGS sequence"/>
</dbReference>
<dbReference type="InterPro" id="IPR001789">
    <property type="entry name" value="Sig_transdc_resp-reg_receiver"/>
</dbReference>
<dbReference type="GO" id="GO:0000160">
    <property type="term" value="P:phosphorelay signal transduction system"/>
    <property type="evidence" value="ECO:0007669"/>
    <property type="project" value="InterPro"/>
</dbReference>
<evidence type="ECO:0000256" key="2">
    <source>
        <dbReference type="PROSITE-ProRule" id="PRU00169"/>
    </source>
</evidence>
<gene>
    <name evidence="4" type="ORF">E8A74_20405</name>
</gene>
<sequence length="123" mass="13518">MRVLVCEDQDAIRRMIETLVGSSGHEVVGVATGAQAVERASTERFDILLLDLMLPGTLDGFEVCTRLRRDPSTKDLPIFVISAMDDPESRARVKEAGATAFYAKPFRPLELLKDIQAIAATIK</sequence>
<dbReference type="EMBL" id="SSMQ01000020">
    <property type="protein sequence ID" value="TKD06283.1"/>
    <property type="molecule type" value="Genomic_DNA"/>
</dbReference>
<name>A0A4U1JCN3_9BACT</name>
<reference evidence="4 5" key="1">
    <citation type="submission" date="2019-04" db="EMBL/GenBank/DDBJ databases">
        <authorList>
            <person name="Li Y."/>
            <person name="Wang J."/>
        </authorList>
    </citation>
    <scope>NUCLEOTIDE SEQUENCE [LARGE SCALE GENOMIC DNA]</scope>
    <source>
        <strain evidence="4 5">DSM 14668</strain>
    </source>
</reference>
<dbReference type="InterPro" id="IPR050595">
    <property type="entry name" value="Bact_response_regulator"/>
</dbReference>
<protein>
    <submittedName>
        <fullName evidence="4">Response regulator</fullName>
    </submittedName>
</protein>
<dbReference type="Gene3D" id="3.40.50.2300">
    <property type="match status" value="1"/>
</dbReference>
<dbReference type="PANTHER" id="PTHR44591:SF3">
    <property type="entry name" value="RESPONSE REGULATORY DOMAIN-CONTAINING PROTEIN"/>
    <property type="match status" value="1"/>
</dbReference>
<comment type="caution">
    <text evidence="4">The sequence shown here is derived from an EMBL/GenBank/DDBJ whole genome shotgun (WGS) entry which is preliminary data.</text>
</comment>
<keyword evidence="5" id="KW-1185">Reference proteome</keyword>
<evidence type="ECO:0000313" key="4">
    <source>
        <dbReference type="EMBL" id="TKD06283.1"/>
    </source>
</evidence>
<proteinExistence type="predicted"/>
<dbReference type="AlphaFoldDB" id="A0A4U1JCN3"/>
<evidence type="ECO:0000256" key="1">
    <source>
        <dbReference type="ARBA" id="ARBA00022553"/>
    </source>
</evidence>
<dbReference type="InterPro" id="IPR011006">
    <property type="entry name" value="CheY-like_superfamily"/>
</dbReference>
<organism evidence="4 5">
    <name type="scientific">Polyangium fumosum</name>
    <dbReference type="NCBI Taxonomy" id="889272"/>
    <lineage>
        <taxon>Bacteria</taxon>
        <taxon>Pseudomonadati</taxon>
        <taxon>Myxococcota</taxon>
        <taxon>Polyangia</taxon>
        <taxon>Polyangiales</taxon>
        <taxon>Polyangiaceae</taxon>
        <taxon>Polyangium</taxon>
    </lineage>
</organism>
<evidence type="ECO:0000313" key="5">
    <source>
        <dbReference type="Proteomes" id="UP000309215"/>
    </source>
</evidence>
<keyword evidence="1 2" id="KW-0597">Phosphoprotein</keyword>
<dbReference type="RefSeq" id="WP_136930711.1">
    <property type="nucleotide sequence ID" value="NZ_SSMQ01000020.1"/>
</dbReference>
<feature type="domain" description="Response regulatory" evidence="3">
    <location>
        <begin position="2"/>
        <end position="119"/>
    </location>
</feature>
<evidence type="ECO:0000259" key="3">
    <source>
        <dbReference type="PROSITE" id="PS50110"/>
    </source>
</evidence>
<dbReference type="SUPFAM" id="SSF52172">
    <property type="entry name" value="CheY-like"/>
    <property type="match status" value="1"/>
</dbReference>
<dbReference type="PANTHER" id="PTHR44591">
    <property type="entry name" value="STRESS RESPONSE REGULATOR PROTEIN 1"/>
    <property type="match status" value="1"/>
</dbReference>
<feature type="modified residue" description="4-aspartylphosphate" evidence="2">
    <location>
        <position position="51"/>
    </location>
</feature>
<dbReference type="OrthoDB" id="9790791at2"/>
<dbReference type="SMART" id="SM00448">
    <property type="entry name" value="REC"/>
    <property type="match status" value="1"/>
</dbReference>
<dbReference type="PROSITE" id="PS50110">
    <property type="entry name" value="RESPONSE_REGULATORY"/>
    <property type="match status" value="1"/>
</dbReference>
<accession>A0A4U1JCN3</accession>
<dbReference type="Pfam" id="PF00072">
    <property type="entry name" value="Response_reg"/>
    <property type="match status" value="1"/>
</dbReference>